<feature type="transmembrane region" description="Helical" evidence="1">
    <location>
        <begin position="139"/>
        <end position="162"/>
    </location>
</feature>
<dbReference type="AlphaFoldDB" id="A0A0R1M4K5"/>
<organism evidence="2 3">
    <name type="scientific">Liquorilactobacillus capillatus DSM 19910</name>
    <dbReference type="NCBI Taxonomy" id="1423731"/>
    <lineage>
        <taxon>Bacteria</taxon>
        <taxon>Bacillati</taxon>
        <taxon>Bacillota</taxon>
        <taxon>Bacilli</taxon>
        <taxon>Lactobacillales</taxon>
        <taxon>Lactobacillaceae</taxon>
        <taxon>Liquorilactobacillus</taxon>
    </lineage>
</organism>
<feature type="transmembrane region" description="Helical" evidence="1">
    <location>
        <begin position="185"/>
        <end position="209"/>
    </location>
</feature>
<dbReference type="Proteomes" id="UP000051621">
    <property type="component" value="Unassembled WGS sequence"/>
</dbReference>
<gene>
    <name evidence="2" type="ORF">FC81_GL000617</name>
</gene>
<accession>A0A0R1M4K5</accession>
<dbReference type="PATRIC" id="fig|1423731.3.peg.631"/>
<dbReference type="EMBL" id="AZEF01000010">
    <property type="protein sequence ID" value="KRL02729.1"/>
    <property type="molecule type" value="Genomic_DNA"/>
</dbReference>
<sequence length="216" mass="25425">MEPLVMIKGVFFKAFKWSCLFICLISLSVILTIGFTPLYHFFVYQDNLGKSVGLSNKQLMYEYYHLLAFLNFPWVDQLKLSLEMSYNGLSHFQDVKRLFLLNHLLFIATLPVSIVFLLKMKREKKLWHMIRPFKAGMALFFVVAAVMVLQFNTFFVAFHRLLFRNNNWLFDPKLDPIINALPDTFFMACFGAFFLLVELFLTVGIWGGYRSLRRKI</sequence>
<dbReference type="NCBIfam" id="TIGR01906">
    <property type="entry name" value="integ_TIGR01906"/>
    <property type="match status" value="1"/>
</dbReference>
<evidence type="ECO:0000313" key="3">
    <source>
        <dbReference type="Proteomes" id="UP000051621"/>
    </source>
</evidence>
<reference evidence="2 3" key="1">
    <citation type="journal article" date="2015" name="Genome Announc.">
        <title>Expanding the biotechnology potential of lactobacilli through comparative genomics of 213 strains and associated genera.</title>
        <authorList>
            <person name="Sun Z."/>
            <person name="Harris H.M."/>
            <person name="McCann A."/>
            <person name="Guo C."/>
            <person name="Argimon S."/>
            <person name="Zhang W."/>
            <person name="Yang X."/>
            <person name="Jeffery I.B."/>
            <person name="Cooney J.C."/>
            <person name="Kagawa T.F."/>
            <person name="Liu W."/>
            <person name="Song Y."/>
            <person name="Salvetti E."/>
            <person name="Wrobel A."/>
            <person name="Rasinkangas P."/>
            <person name="Parkhill J."/>
            <person name="Rea M.C."/>
            <person name="O'Sullivan O."/>
            <person name="Ritari J."/>
            <person name="Douillard F.P."/>
            <person name="Paul Ross R."/>
            <person name="Yang R."/>
            <person name="Briner A.E."/>
            <person name="Felis G.E."/>
            <person name="de Vos W.M."/>
            <person name="Barrangou R."/>
            <person name="Klaenhammer T.R."/>
            <person name="Caufield P.W."/>
            <person name="Cui Y."/>
            <person name="Zhang H."/>
            <person name="O'Toole P.W."/>
        </authorList>
    </citation>
    <scope>NUCLEOTIDE SEQUENCE [LARGE SCALE GENOMIC DNA]</scope>
    <source>
        <strain evidence="2 3">DSM 19910</strain>
    </source>
</reference>
<evidence type="ECO:0000256" key="1">
    <source>
        <dbReference type="SAM" id="Phobius"/>
    </source>
</evidence>
<proteinExistence type="predicted"/>
<keyword evidence="1" id="KW-0812">Transmembrane</keyword>
<comment type="caution">
    <text evidence="2">The sequence shown here is derived from an EMBL/GenBank/DDBJ whole genome shotgun (WGS) entry which is preliminary data.</text>
</comment>
<evidence type="ECO:0000313" key="2">
    <source>
        <dbReference type="EMBL" id="KRL02729.1"/>
    </source>
</evidence>
<name>A0A0R1M4K5_9LACO</name>
<keyword evidence="1" id="KW-1133">Transmembrane helix</keyword>
<dbReference type="Pfam" id="PF07314">
    <property type="entry name" value="Lit"/>
    <property type="match status" value="1"/>
</dbReference>
<dbReference type="InterPro" id="IPR010178">
    <property type="entry name" value="Lit"/>
</dbReference>
<keyword evidence="3" id="KW-1185">Reference proteome</keyword>
<dbReference type="STRING" id="1423731.FC81_GL000617"/>
<protein>
    <submittedName>
        <fullName evidence="2">Intergral membrane protein</fullName>
    </submittedName>
</protein>
<feature type="transmembrane region" description="Helical" evidence="1">
    <location>
        <begin position="20"/>
        <end position="42"/>
    </location>
</feature>
<keyword evidence="1" id="KW-0472">Membrane</keyword>
<feature type="transmembrane region" description="Helical" evidence="1">
    <location>
        <begin position="98"/>
        <end position="118"/>
    </location>
</feature>